<keyword evidence="5" id="KW-0539">Nucleus</keyword>
<dbReference type="Pfam" id="PF01388">
    <property type="entry name" value="ARID"/>
    <property type="match status" value="1"/>
</dbReference>
<dbReference type="PANTHER" id="PTHR15348:SF0">
    <property type="entry name" value="PROTEIN DEAD RINGER"/>
    <property type="match status" value="1"/>
</dbReference>
<accession>A0AA89C2S1</accession>
<dbReference type="InterPro" id="IPR036431">
    <property type="entry name" value="ARID_dom_sf"/>
</dbReference>
<evidence type="ECO:0000313" key="10">
    <source>
        <dbReference type="EMBL" id="KAK3098907.1"/>
    </source>
</evidence>
<proteinExistence type="predicted"/>
<evidence type="ECO:0000256" key="1">
    <source>
        <dbReference type="ARBA" id="ARBA00004123"/>
    </source>
</evidence>
<evidence type="ECO:0000313" key="11">
    <source>
        <dbReference type="Proteomes" id="UP001186944"/>
    </source>
</evidence>
<dbReference type="PROSITE" id="PS51486">
    <property type="entry name" value="REKLES"/>
    <property type="match status" value="1"/>
</dbReference>
<feature type="compositionally biased region" description="Low complexity" evidence="7">
    <location>
        <begin position="1"/>
        <end position="14"/>
    </location>
</feature>
<dbReference type="InterPro" id="IPR001606">
    <property type="entry name" value="ARID_dom"/>
</dbReference>
<dbReference type="GO" id="GO:0006357">
    <property type="term" value="P:regulation of transcription by RNA polymerase II"/>
    <property type="evidence" value="ECO:0007669"/>
    <property type="project" value="InterPro"/>
</dbReference>
<evidence type="ECO:0000256" key="7">
    <source>
        <dbReference type="SAM" id="MobiDB-lite"/>
    </source>
</evidence>
<evidence type="ECO:0000259" key="9">
    <source>
        <dbReference type="PROSITE" id="PS51486"/>
    </source>
</evidence>
<keyword evidence="6" id="KW-0175">Coiled coil</keyword>
<keyword evidence="2" id="KW-0805">Transcription regulation</keyword>
<dbReference type="Proteomes" id="UP001186944">
    <property type="component" value="Unassembled WGS sequence"/>
</dbReference>
<feature type="coiled-coil region" evidence="6">
    <location>
        <begin position="44"/>
        <end position="71"/>
    </location>
</feature>
<evidence type="ECO:0000256" key="2">
    <source>
        <dbReference type="ARBA" id="ARBA00023015"/>
    </source>
</evidence>
<dbReference type="GO" id="GO:0005634">
    <property type="term" value="C:nucleus"/>
    <property type="evidence" value="ECO:0007669"/>
    <property type="project" value="UniProtKB-SubCell"/>
</dbReference>
<feature type="region of interest" description="Disordered" evidence="7">
    <location>
        <begin position="145"/>
        <end position="167"/>
    </location>
</feature>
<dbReference type="EMBL" id="VSWD01000007">
    <property type="protein sequence ID" value="KAK3098907.1"/>
    <property type="molecule type" value="Genomic_DNA"/>
</dbReference>
<keyword evidence="4" id="KW-0804">Transcription</keyword>
<gene>
    <name evidence="10" type="ORF">FSP39_024220</name>
</gene>
<comment type="subcellular location">
    <subcellularLocation>
        <location evidence="1">Nucleus</location>
    </subcellularLocation>
</comment>
<evidence type="ECO:0000256" key="3">
    <source>
        <dbReference type="ARBA" id="ARBA00023125"/>
    </source>
</evidence>
<organism evidence="10 11">
    <name type="scientific">Pinctada imbricata</name>
    <name type="common">Atlantic pearl-oyster</name>
    <name type="synonym">Pinctada martensii</name>
    <dbReference type="NCBI Taxonomy" id="66713"/>
    <lineage>
        <taxon>Eukaryota</taxon>
        <taxon>Metazoa</taxon>
        <taxon>Spiralia</taxon>
        <taxon>Lophotrochozoa</taxon>
        <taxon>Mollusca</taxon>
        <taxon>Bivalvia</taxon>
        <taxon>Autobranchia</taxon>
        <taxon>Pteriomorphia</taxon>
        <taxon>Pterioida</taxon>
        <taxon>Pterioidea</taxon>
        <taxon>Pteriidae</taxon>
        <taxon>Pinctada</taxon>
    </lineage>
</organism>
<evidence type="ECO:0000256" key="4">
    <source>
        <dbReference type="ARBA" id="ARBA00023163"/>
    </source>
</evidence>
<evidence type="ECO:0000256" key="6">
    <source>
        <dbReference type="SAM" id="Coils"/>
    </source>
</evidence>
<feature type="domain" description="REKLES" evidence="9">
    <location>
        <begin position="395"/>
        <end position="472"/>
    </location>
</feature>
<protein>
    <submittedName>
        <fullName evidence="10">Uncharacterized protein</fullName>
    </submittedName>
</protein>
<feature type="compositionally biased region" description="Polar residues" evidence="7">
    <location>
        <begin position="145"/>
        <end position="163"/>
    </location>
</feature>
<dbReference type="SMART" id="SM00501">
    <property type="entry name" value="BRIGHT"/>
    <property type="match status" value="1"/>
</dbReference>
<dbReference type="Gene3D" id="1.10.150.60">
    <property type="entry name" value="ARID DNA-binding domain"/>
    <property type="match status" value="1"/>
</dbReference>
<dbReference type="InterPro" id="IPR045147">
    <property type="entry name" value="ARI3A/B/C"/>
</dbReference>
<feature type="domain" description="ARID" evidence="8">
    <location>
        <begin position="184"/>
        <end position="276"/>
    </location>
</feature>
<dbReference type="GO" id="GO:0003677">
    <property type="term" value="F:DNA binding"/>
    <property type="evidence" value="ECO:0007669"/>
    <property type="project" value="UniProtKB-KW"/>
</dbReference>
<feature type="region of interest" description="Disordered" evidence="7">
    <location>
        <begin position="1"/>
        <end position="38"/>
    </location>
</feature>
<dbReference type="FunFam" id="1.10.150.60:FF:000007">
    <property type="entry name" value="AT-rich interactive domain-containing protein 3C"/>
    <property type="match status" value="1"/>
</dbReference>
<dbReference type="PANTHER" id="PTHR15348">
    <property type="entry name" value="AT-RICH INTERACTIVE DOMAIN-CONTAINING PROTEIN ARID DOMAIN- CONTAINING PROTEIN DEAD RINGER PROTEIN B-CELL REGULATOR OF IGH TRANSCRIPTION BRIGHT"/>
    <property type="match status" value="1"/>
</dbReference>
<comment type="caution">
    <text evidence="10">The sequence shown here is derived from an EMBL/GenBank/DDBJ whole genome shotgun (WGS) entry which is preliminary data.</text>
</comment>
<dbReference type="CDD" id="cd16881">
    <property type="entry name" value="ARID_Dri-like"/>
    <property type="match status" value="1"/>
</dbReference>
<evidence type="ECO:0000259" key="8">
    <source>
        <dbReference type="PROSITE" id="PS51011"/>
    </source>
</evidence>
<reference evidence="10" key="1">
    <citation type="submission" date="2019-08" db="EMBL/GenBank/DDBJ databases">
        <title>The improved chromosome-level genome for the pearl oyster Pinctada fucata martensii using PacBio sequencing and Hi-C.</title>
        <authorList>
            <person name="Zheng Z."/>
        </authorList>
    </citation>
    <scope>NUCLEOTIDE SEQUENCE</scope>
    <source>
        <strain evidence="10">ZZ-2019</strain>
        <tissue evidence="10">Adductor muscle</tissue>
    </source>
</reference>
<sequence length="473" mass="54115">MSNGENSEGSMSNGDINESEMSDNVSENGEIDDVTSEKLDIADREIYEKLKRQEREEREEIEKELKRAHEEAIIRRHEELRAKELRLHAERLSQLEAERGQDLRVGSKHLDDYRIPRDGLPLSKPDTSPRLDLLSHSAYLDRAYHQNSRAHSPQSATSASPTDGPTHHWTFEEQFKQLYELSDDPKRKEFLDDLFQFMQKRGTPVNRIPIMAKQTLDLYELFRLVVSKGGLVEVINKKLWREITKGLNLPSSITSAAFTLRTQYMKYLYPYECEKLKLSTPQELQAAIDGNRREGRRSSYGYDLSPGPTLIPTTHHPHLNGSLFNGKLPGAADRRSPLTSLQKLWQLQHHQMMMGADDDSLPPTPTHHRALDHLTERDAIAMEAASRVMEHATRKMEEASRAAALAEEPPRKKPHVVPEEERIMPHPAMPNAHIKITSRNDGRSEIDNSLVVSMEINGIMYQGVLFAHNPRRI</sequence>
<keyword evidence="11" id="KW-1185">Reference proteome</keyword>
<name>A0AA89C2S1_PINIB</name>
<keyword evidence="3" id="KW-0238">DNA-binding</keyword>
<evidence type="ECO:0000256" key="5">
    <source>
        <dbReference type="ARBA" id="ARBA00023242"/>
    </source>
</evidence>
<dbReference type="SMART" id="SM01014">
    <property type="entry name" value="ARID"/>
    <property type="match status" value="1"/>
</dbReference>
<dbReference type="SUPFAM" id="SSF46774">
    <property type="entry name" value="ARID-like"/>
    <property type="match status" value="1"/>
</dbReference>
<dbReference type="InterPro" id="IPR023334">
    <property type="entry name" value="REKLES_domain"/>
</dbReference>
<dbReference type="AlphaFoldDB" id="A0AA89C2S1"/>
<dbReference type="PROSITE" id="PS51011">
    <property type="entry name" value="ARID"/>
    <property type="match status" value="1"/>
</dbReference>